<name>A0A507D213_9FUNG</name>
<evidence type="ECO:0000256" key="1">
    <source>
        <dbReference type="SAM" id="MobiDB-lite"/>
    </source>
</evidence>
<reference evidence="2 3" key="1">
    <citation type="journal article" date="2019" name="Sci. Rep.">
        <title>Comparative genomics of chytrid fungi reveal insights into the obligate biotrophic and pathogenic lifestyle of Synchytrium endobioticum.</title>
        <authorList>
            <person name="van de Vossenberg B.T.L.H."/>
            <person name="Warris S."/>
            <person name="Nguyen H.D.T."/>
            <person name="van Gent-Pelzer M.P.E."/>
            <person name="Joly D.L."/>
            <person name="van de Geest H.C."/>
            <person name="Bonants P.J.M."/>
            <person name="Smith D.S."/>
            <person name="Levesque C.A."/>
            <person name="van der Lee T.A.J."/>
        </authorList>
    </citation>
    <scope>NUCLEOTIDE SEQUENCE [LARGE SCALE GENOMIC DNA]</scope>
    <source>
        <strain evidence="2 3">LEV6574</strain>
    </source>
</reference>
<feature type="region of interest" description="Disordered" evidence="1">
    <location>
        <begin position="1"/>
        <end position="22"/>
    </location>
</feature>
<dbReference type="AlphaFoldDB" id="A0A507D213"/>
<protein>
    <submittedName>
        <fullName evidence="2">Uncharacterized protein</fullName>
    </submittedName>
</protein>
<dbReference type="VEuPathDB" id="FungiDB:SeMB42_g06195"/>
<gene>
    <name evidence="2" type="ORF">SeLEV6574_g03858</name>
</gene>
<evidence type="ECO:0000313" key="2">
    <source>
        <dbReference type="EMBL" id="TPX45464.1"/>
    </source>
</evidence>
<evidence type="ECO:0000313" key="3">
    <source>
        <dbReference type="Proteomes" id="UP000320475"/>
    </source>
</evidence>
<proteinExistence type="predicted"/>
<dbReference type="EMBL" id="QEAM01000140">
    <property type="protein sequence ID" value="TPX45464.1"/>
    <property type="molecule type" value="Genomic_DNA"/>
</dbReference>
<dbReference type="Proteomes" id="UP000320475">
    <property type="component" value="Unassembled WGS sequence"/>
</dbReference>
<feature type="region of interest" description="Disordered" evidence="1">
    <location>
        <begin position="167"/>
        <end position="190"/>
    </location>
</feature>
<comment type="caution">
    <text evidence="2">The sequence shown here is derived from an EMBL/GenBank/DDBJ whole genome shotgun (WGS) entry which is preliminary data.</text>
</comment>
<accession>A0A507D213</accession>
<sequence>MEKEKPWTLVTRKKTGQPKKQNGIDKFKAQIEKQDENERKRVLERMISGRNAKPGYRRLTFILVKGISRQSVNQVQKILVMMGLDIANFVTARFQNSDVCELVIYEDAEEEYKRVLGLASHTEVLTKQADIDANTRRTYLAKLITPAKFFNLNRAYLNSEIRKLATDKAKETDPAATRATTPKKATTSNE</sequence>
<organism evidence="2 3">
    <name type="scientific">Synchytrium endobioticum</name>
    <dbReference type="NCBI Taxonomy" id="286115"/>
    <lineage>
        <taxon>Eukaryota</taxon>
        <taxon>Fungi</taxon>
        <taxon>Fungi incertae sedis</taxon>
        <taxon>Chytridiomycota</taxon>
        <taxon>Chytridiomycota incertae sedis</taxon>
        <taxon>Chytridiomycetes</taxon>
        <taxon>Synchytriales</taxon>
        <taxon>Synchytriaceae</taxon>
        <taxon>Synchytrium</taxon>
    </lineage>
</organism>
<feature type="compositionally biased region" description="Low complexity" evidence="1">
    <location>
        <begin position="174"/>
        <end position="190"/>
    </location>
</feature>